<feature type="transmembrane region" description="Helical" evidence="1">
    <location>
        <begin position="154"/>
        <end position="174"/>
    </location>
</feature>
<dbReference type="InterPro" id="IPR036259">
    <property type="entry name" value="MFS_trans_sf"/>
</dbReference>
<feature type="transmembrane region" description="Helical" evidence="1">
    <location>
        <begin position="355"/>
        <end position="373"/>
    </location>
</feature>
<feature type="transmembrane region" description="Helical" evidence="1">
    <location>
        <begin position="12"/>
        <end position="30"/>
    </location>
</feature>
<comment type="caution">
    <text evidence="2">The sequence shown here is derived from an EMBL/GenBank/DDBJ whole genome shotgun (WGS) entry which is preliminary data.</text>
</comment>
<feature type="transmembrane region" description="Helical" evidence="1">
    <location>
        <begin position="207"/>
        <end position="228"/>
    </location>
</feature>
<dbReference type="PANTHER" id="PTHR23530:SF1">
    <property type="entry name" value="PERMEASE, MAJOR FACILITATOR SUPERFAMILY-RELATED"/>
    <property type="match status" value="1"/>
</dbReference>
<feature type="transmembrane region" description="Helical" evidence="1">
    <location>
        <begin position="91"/>
        <end position="109"/>
    </location>
</feature>
<name>A0A2M7W121_9BACT</name>
<feature type="transmembrane region" description="Helical" evidence="1">
    <location>
        <begin position="272"/>
        <end position="288"/>
    </location>
</feature>
<accession>A0A2M7W121</accession>
<dbReference type="Gene3D" id="1.20.1250.20">
    <property type="entry name" value="MFS general substrate transporter like domains"/>
    <property type="match status" value="1"/>
</dbReference>
<protein>
    <recommendedName>
        <fullName evidence="4">Major facilitator superfamily (MFS) profile domain-containing protein</fullName>
    </recommendedName>
</protein>
<dbReference type="PANTHER" id="PTHR23530">
    <property type="entry name" value="TRANSPORT PROTEIN-RELATED"/>
    <property type="match status" value="1"/>
</dbReference>
<keyword evidence="1" id="KW-1133">Transmembrane helix</keyword>
<feature type="transmembrane region" description="Helical" evidence="1">
    <location>
        <begin position="67"/>
        <end position="85"/>
    </location>
</feature>
<organism evidence="2 3">
    <name type="scientific">Candidatus Dojkabacteria bacterium CG_4_10_14_0_2_um_filter_Dojkabacteria_WS6_41_15</name>
    <dbReference type="NCBI Taxonomy" id="2014249"/>
    <lineage>
        <taxon>Bacteria</taxon>
        <taxon>Candidatus Dojkabacteria</taxon>
    </lineage>
</organism>
<evidence type="ECO:0000313" key="3">
    <source>
        <dbReference type="Proteomes" id="UP000228952"/>
    </source>
</evidence>
<keyword evidence="1" id="KW-0472">Membrane</keyword>
<dbReference type="InterPro" id="IPR053160">
    <property type="entry name" value="MFS_DHA3_Transporter"/>
</dbReference>
<dbReference type="EMBL" id="PFQB01000104">
    <property type="protein sequence ID" value="PJA12751.1"/>
    <property type="molecule type" value="Genomic_DNA"/>
</dbReference>
<dbReference type="GO" id="GO:0022857">
    <property type="term" value="F:transmembrane transporter activity"/>
    <property type="evidence" value="ECO:0007669"/>
    <property type="project" value="InterPro"/>
</dbReference>
<evidence type="ECO:0000256" key="1">
    <source>
        <dbReference type="SAM" id="Phobius"/>
    </source>
</evidence>
<evidence type="ECO:0000313" key="2">
    <source>
        <dbReference type="EMBL" id="PJA12751.1"/>
    </source>
</evidence>
<evidence type="ECO:0008006" key="4">
    <source>
        <dbReference type="Google" id="ProtNLM"/>
    </source>
</evidence>
<feature type="transmembrane region" description="Helical" evidence="1">
    <location>
        <begin position="36"/>
        <end position="55"/>
    </location>
</feature>
<proteinExistence type="predicted"/>
<dbReference type="AlphaFoldDB" id="A0A2M7W121"/>
<feature type="transmembrane region" description="Helical" evidence="1">
    <location>
        <begin position="240"/>
        <end position="260"/>
    </location>
</feature>
<dbReference type="Pfam" id="PF07690">
    <property type="entry name" value="MFS_1"/>
    <property type="match status" value="1"/>
</dbReference>
<dbReference type="Proteomes" id="UP000228952">
    <property type="component" value="Unassembled WGS sequence"/>
</dbReference>
<dbReference type="SUPFAM" id="SSF103473">
    <property type="entry name" value="MFS general substrate transporter"/>
    <property type="match status" value="1"/>
</dbReference>
<gene>
    <name evidence="2" type="ORF">COX64_04200</name>
</gene>
<keyword evidence="1" id="KW-0812">Transmembrane</keyword>
<dbReference type="InterPro" id="IPR011701">
    <property type="entry name" value="MFS"/>
</dbReference>
<reference evidence="3" key="1">
    <citation type="submission" date="2017-09" db="EMBL/GenBank/DDBJ databases">
        <title>Depth-based differentiation of microbial function through sediment-hosted aquifers and enrichment of novel symbionts in the deep terrestrial subsurface.</title>
        <authorList>
            <person name="Probst A.J."/>
            <person name="Ladd B."/>
            <person name="Jarett J.K."/>
            <person name="Geller-Mcgrath D.E."/>
            <person name="Sieber C.M.K."/>
            <person name="Emerson J.B."/>
            <person name="Anantharaman K."/>
            <person name="Thomas B.C."/>
            <person name="Malmstrom R."/>
            <person name="Stieglmeier M."/>
            <person name="Klingl A."/>
            <person name="Woyke T."/>
            <person name="Ryan C.M."/>
            <person name="Banfield J.F."/>
        </authorList>
    </citation>
    <scope>NUCLEOTIDE SEQUENCE [LARGE SCALE GENOMIC DNA]</scope>
</reference>
<sequence length="390" mass="43110">MHSHTLKLEIISALTSFAFWIPIITVFLHAREISDTNIYLLITIYSFSVVLLEYPTGVIGDYFSHKTSATLGYLILGLADFLVAIKTNDYSLFLTFLIITALGMTMVSGSDAAYRYNLLGDQFKKEYPKIKMVGTFATLLGIISGPFLYNISPILPFIVNGICFLLAVVVMQTLPKPQTELKIPGGDGDNIFSLAKLGIKNITSSKILPALIAFSAVIAALAINMKWIYPTLFTRELLPLTVWGILISSFYLARMLGTYYYKKLFREKQRSWYLIALVASLVFLGIPLGQIGLYVALFVEFFLVGILETDIDVLLQEAAHDKVRASVLSFTSLVERLFSGAHIALLGFMATGSNFLTFAVITSIMVLLIGIYAQRKISSKASPNTHSISS</sequence>